<keyword evidence="3" id="KW-1185">Reference proteome</keyword>
<evidence type="ECO:0000313" key="2">
    <source>
        <dbReference type="EMBL" id="KAH7141766.1"/>
    </source>
</evidence>
<evidence type="ECO:0000259" key="1">
    <source>
        <dbReference type="Pfam" id="PF06985"/>
    </source>
</evidence>
<reference evidence="2" key="1">
    <citation type="journal article" date="2021" name="Nat. Commun.">
        <title>Genetic determinants of endophytism in the Arabidopsis root mycobiome.</title>
        <authorList>
            <person name="Mesny F."/>
            <person name="Miyauchi S."/>
            <person name="Thiergart T."/>
            <person name="Pickel B."/>
            <person name="Atanasova L."/>
            <person name="Karlsson M."/>
            <person name="Huettel B."/>
            <person name="Barry K.W."/>
            <person name="Haridas S."/>
            <person name="Chen C."/>
            <person name="Bauer D."/>
            <person name="Andreopoulos W."/>
            <person name="Pangilinan J."/>
            <person name="LaButti K."/>
            <person name="Riley R."/>
            <person name="Lipzen A."/>
            <person name="Clum A."/>
            <person name="Drula E."/>
            <person name="Henrissat B."/>
            <person name="Kohler A."/>
            <person name="Grigoriev I.V."/>
            <person name="Martin F.M."/>
            <person name="Hacquard S."/>
        </authorList>
    </citation>
    <scope>NUCLEOTIDE SEQUENCE</scope>
    <source>
        <strain evidence="2">MPI-CAGE-AT-0147</strain>
    </source>
</reference>
<comment type="caution">
    <text evidence="2">The sequence shown here is derived from an EMBL/GenBank/DDBJ whole genome shotgun (WGS) entry which is preliminary data.</text>
</comment>
<feature type="non-terminal residue" evidence="2">
    <location>
        <position position="93"/>
    </location>
</feature>
<dbReference type="AlphaFoldDB" id="A0A9P9EPV1"/>
<gene>
    <name evidence="2" type="ORF">EDB81DRAFT_613351</name>
</gene>
<dbReference type="Proteomes" id="UP000738349">
    <property type="component" value="Unassembled WGS sequence"/>
</dbReference>
<dbReference type="EMBL" id="JAGMUV010000010">
    <property type="protein sequence ID" value="KAH7141766.1"/>
    <property type="molecule type" value="Genomic_DNA"/>
</dbReference>
<dbReference type="InterPro" id="IPR010730">
    <property type="entry name" value="HET"/>
</dbReference>
<name>A0A9P9EPV1_9HYPO</name>
<dbReference type="InterPro" id="IPR052895">
    <property type="entry name" value="HetReg/Transcr_Mod"/>
</dbReference>
<sequence length="93" mass="10701">RTVRLEDNPAFEALSYEWRDPGKSHSISVGGKRFRVTANLWNALHNVRHETEARAIWVDAISIDQTHLDEKSSQVPLMSLIYRRARSVLIFLG</sequence>
<feature type="non-terminal residue" evidence="2">
    <location>
        <position position="1"/>
    </location>
</feature>
<dbReference type="Pfam" id="PF06985">
    <property type="entry name" value="HET"/>
    <property type="match status" value="1"/>
</dbReference>
<protein>
    <submittedName>
        <fullName evidence="2">Heterokaryon incompatibility</fullName>
    </submittedName>
</protein>
<dbReference type="PANTHER" id="PTHR24148:SF64">
    <property type="entry name" value="HETEROKARYON INCOMPATIBILITY DOMAIN-CONTAINING PROTEIN"/>
    <property type="match status" value="1"/>
</dbReference>
<dbReference type="PANTHER" id="PTHR24148">
    <property type="entry name" value="ANKYRIN REPEAT DOMAIN-CONTAINING PROTEIN 39 HOMOLOG-RELATED"/>
    <property type="match status" value="1"/>
</dbReference>
<feature type="domain" description="Heterokaryon incompatibility" evidence="1">
    <location>
        <begin position="11"/>
        <end position="93"/>
    </location>
</feature>
<dbReference type="OrthoDB" id="5386682at2759"/>
<evidence type="ECO:0000313" key="3">
    <source>
        <dbReference type="Proteomes" id="UP000738349"/>
    </source>
</evidence>
<proteinExistence type="predicted"/>
<accession>A0A9P9EPV1</accession>
<organism evidence="2 3">
    <name type="scientific">Dactylonectria macrodidyma</name>
    <dbReference type="NCBI Taxonomy" id="307937"/>
    <lineage>
        <taxon>Eukaryota</taxon>
        <taxon>Fungi</taxon>
        <taxon>Dikarya</taxon>
        <taxon>Ascomycota</taxon>
        <taxon>Pezizomycotina</taxon>
        <taxon>Sordariomycetes</taxon>
        <taxon>Hypocreomycetidae</taxon>
        <taxon>Hypocreales</taxon>
        <taxon>Nectriaceae</taxon>
        <taxon>Dactylonectria</taxon>
    </lineage>
</organism>